<evidence type="ECO:0000256" key="3">
    <source>
        <dbReference type="ARBA" id="ARBA00006206"/>
    </source>
</evidence>
<dbReference type="Pfam" id="PF01263">
    <property type="entry name" value="Aldose_epim"/>
    <property type="match status" value="1"/>
</dbReference>
<dbReference type="CDD" id="cd09019">
    <property type="entry name" value="galactose_mutarotase_like"/>
    <property type="match status" value="1"/>
</dbReference>
<gene>
    <name evidence="12" type="ORF">SAMN04487772_1319</name>
</gene>
<dbReference type="GO" id="GO:0030246">
    <property type="term" value="F:carbohydrate binding"/>
    <property type="evidence" value="ECO:0007669"/>
    <property type="project" value="InterPro"/>
</dbReference>
<evidence type="ECO:0000256" key="1">
    <source>
        <dbReference type="ARBA" id="ARBA00001614"/>
    </source>
</evidence>
<dbReference type="PROSITE" id="PS00545">
    <property type="entry name" value="ALDOSE_1_EPIMERASE"/>
    <property type="match status" value="1"/>
</dbReference>
<keyword evidence="6 8" id="KW-0413">Isomerase</keyword>
<accession>A0A1I0FFB0</accession>
<dbReference type="GO" id="GO:0006006">
    <property type="term" value="P:glucose metabolic process"/>
    <property type="evidence" value="ECO:0007669"/>
    <property type="project" value="TreeGrafter"/>
</dbReference>
<evidence type="ECO:0000256" key="9">
    <source>
        <dbReference type="PIRSR" id="PIRSR005096-1"/>
    </source>
</evidence>
<dbReference type="GO" id="GO:0004034">
    <property type="term" value="F:aldose 1-epimerase activity"/>
    <property type="evidence" value="ECO:0007669"/>
    <property type="project" value="UniProtKB-EC"/>
</dbReference>
<evidence type="ECO:0000256" key="7">
    <source>
        <dbReference type="ARBA" id="ARBA00023277"/>
    </source>
</evidence>
<evidence type="ECO:0000256" key="11">
    <source>
        <dbReference type="PIRSR" id="PIRSR005096-3"/>
    </source>
</evidence>
<dbReference type="PANTHER" id="PTHR10091">
    <property type="entry name" value="ALDOSE-1-EPIMERASE"/>
    <property type="match status" value="1"/>
</dbReference>
<evidence type="ECO:0000313" key="13">
    <source>
        <dbReference type="Proteomes" id="UP000199800"/>
    </source>
</evidence>
<dbReference type="RefSeq" id="WP_092478811.1">
    <property type="nucleotide sequence ID" value="NZ_FOHN01000031.1"/>
</dbReference>
<dbReference type="InterPro" id="IPR018052">
    <property type="entry name" value="Ald1_epimerase_CS"/>
</dbReference>
<dbReference type="SUPFAM" id="SSF74650">
    <property type="entry name" value="Galactose mutarotase-like"/>
    <property type="match status" value="1"/>
</dbReference>
<comment type="similarity">
    <text evidence="3 8">Belongs to the aldose epimerase family.</text>
</comment>
<dbReference type="OrthoDB" id="9779408at2"/>
<keyword evidence="13" id="KW-1185">Reference proteome</keyword>
<dbReference type="EMBL" id="FOHN01000031">
    <property type="protein sequence ID" value="SET56588.1"/>
    <property type="molecule type" value="Genomic_DNA"/>
</dbReference>
<name>A0A1I0FFB0_9FIRM</name>
<evidence type="ECO:0000256" key="5">
    <source>
        <dbReference type="ARBA" id="ARBA00014165"/>
    </source>
</evidence>
<evidence type="ECO:0000256" key="8">
    <source>
        <dbReference type="PIRNR" id="PIRNR005096"/>
    </source>
</evidence>
<organism evidence="12 13">
    <name type="scientific">[Clostridium] polysaccharolyticum</name>
    <dbReference type="NCBI Taxonomy" id="29364"/>
    <lineage>
        <taxon>Bacteria</taxon>
        <taxon>Bacillati</taxon>
        <taxon>Bacillota</taxon>
        <taxon>Clostridia</taxon>
        <taxon>Lachnospirales</taxon>
        <taxon>Lachnospiraceae</taxon>
    </lineage>
</organism>
<evidence type="ECO:0000256" key="2">
    <source>
        <dbReference type="ARBA" id="ARBA00005028"/>
    </source>
</evidence>
<dbReference type="UniPathway" id="UPA00242"/>
<dbReference type="PANTHER" id="PTHR10091:SF0">
    <property type="entry name" value="GALACTOSE MUTAROTASE"/>
    <property type="match status" value="1"/>
</dbReference>
<dbReference type="Gene3D" id="2.70.98.10">
    <property type="match status" value="1"/>
</dbReference>
<sequence length="352" mass="39813">MKVTVKPFGKLETGEQVNVYTLKNKNGMEVSCISYGAIIKNILVPDKNGNVKDVVLGYDKLEGYVKDSSGQGAFIGRHANRIKDARFEINGTAYQIQKNEKENNLHSGTPAYNKVIYEADTFEEEDSVSVEFSRLSKDMEQGFPGNLDITITYTLTEENEFVMEYMAVSDKDTVINFTNHSYFNLAGHNSGSVLDHKVELYADQFTPTDDELIPTGEFCDVEGTPMDFRTMKKIGQDIHADYKPLKQGKGYDHNFVLRPNQGEDAELIAKYWEEESGRLMEVYTDRPGVQIYTANNLEEDNAKDGASYRPYDAICFETQNFPNAVNTPNFPNAILKAEEEFNSVTVYKFLTK</sequence>
<feature type="active site" description="Proton donor" evidence="9">
    <location>
        <position position="180"/>
    </location>
</feature>
<proteinExistence type="inferred from homology"/>
<dbReference type="NCBIfam" id="NF008277">
    <property type="entry name" value="PRK11055.1"/>
    <property type="match status" value="1"/>
</dbReference>
<comment type="pathway">
    <text evidence="2 8">Carbohydrate metabolism; hexose metabolism.</text>
</comment>
<dbReference type="EC" id="5.1.3.3" evidence="4 8"/>
<dbReference type="Proteomes" id="UP000199800">
    <property type="component" value="Unassembled WGS sequence"/>
</dbReference>
<dbReference type="AlphaFoldDB" id="A0A1I0FFB0"/>
<feature type="binding site" evidence="10">
    <location>
        <position position="252"/>
    </location>
    <ligand>
        <name>beta-D-galactose</name>
        <dbReference type="ChEBI" id="CHEBI:27667"/>
    </ligand>
</feature>
<evidence type="ECO:0000256" key="4">
    <source>
        <dbReference type="ARBA" id="ARBA00013185"/>
    </source>
</evidence>
<comment type="catalytic activity">
    <reaction evidence="1 8">
        <text>alpha-D-glucose = beta-D-glucose</text>
        <dbReference type="Rhea" id="RHEA:10264"/>
        <dbReference type="ChEBI" id="CHEBI:15903"/>
        <dbReference type="ChEBI" id="CHEBI:17925"/>
        <dbReference type="EC" id="5.1.3.3"/>
    </reaction>
</comment>
<evidence type="ECO:0000313" key="12">
    <source>
        <dbReference type="EMBL" id="SET56588.1"/>
    </source>
</evidence>
<dbReference type="STRING" id="29364.SAMN04487772_1319"/>
<evidence type="ECO:0000256" key="10">
    <source>
        <dbReference type="PIRSR" id="PIRSR005096-2"/>
    </source>
</evidence>
<feature type="active site" description="Proton acceptor" evidence="9">
    <location>
        <position position="317"/>
    </location>
</feature>
<protein>
    <recommendedName>
        <fullName evidence="5 8">Aldose 1-epimerase</fullName>
        <ecNumber evidence="4 8">5.1.3.3</ecNumber>
    </recommendedName>
</protein>
<dbReference type="InterPro" id="IPR014718">
    <property type="entry name" value="GH-type_carb-bd"/>
</dbReference>
<feature type="binding site" evidence="11">
    <location>
        <begin position="180"/>
        <end position="182"/>
    </location>
    <ligand>
        <name>beta-D-galactose</name>
        <dbReference type="ChEBI" id="CHEBI:27667"/>
    </ligand>
</feature>
<dbReference type="InterPro" id="IPR015443">
    <property type="entry name" value="Aldose_1-epimerase"/>
</dbReference>
<dbReference type="GO" id="GO:0033499">
    <property type="term" value="P:galactose catabolic process via UDP-galactose, Leloir pathway"/>
    <property type="evidence" value="ECO:0007669"/>
    <property type="project" value="TreeGrafter"/>
</dbReference>
<keyword evidence="7 8" id="KW-0119">Carbohydrate metabolism</keyword>
<dbReference type="PIRSF" id="PIRSF005096">
    <property type="entry name" value="GALM"/>
    <property type="match status" value="1"/>
</dbReference>
<dbReference type="InterPro" id="IPR011013">
    <property type="entry name" value="Gal_mutarotase_sf_dom"/>
</dbReference>
<reference evidence="12 13" key="1">
    <citation type="submission" date="2016-10" db="EMBL/GenBank/DDBJ databases">
        <authorList>
            <person name="de Groot N.N."/>
        </authorList>
    </citation>
    <scope>NUCLEOTIDE SEQUENCE [LARGE SCALE GENOMIC DNA]</scope>
    <source>
        <strain evidence="12 13">DSM 1801</strain>
    </source>
</reference>
<evidence type="ECO:0000256" key="6">
    <source>
        <dbReference type="ARBA" id="ARBA00023235"/>
    </source>
</evidence>
<dbReference type="InterPro" id="IPR047215">
    <property type="entry name" value="Galactose_mutarotase-like"/>
</dbReference>
<feature type="binding site" evidence="11">
    <location>
        <begin position="80"/>
        <end position="81"/>
    </location>
    <ligand>
        <name>beta-D-galactose</name>
        <dbReference type="ChEBI" id="CHEBI:27667"/>
    </ligand>
</feature>
<dbReference type="InterPro" id="IPR008183">
    <property type="entry name" value="Aldose_1/G6P_1-epimerase"/>
</dbReference>